<proteinExistence type="predicted"/>
<reference evidence="2 3" key="1">
    <citation type="submission" date="2015-01" db="EMBL/GenBank/DDBJ databases">
        <title>Desulfovibrio sp. JC271 draft genome sequence.</title>
        <authorList>
            <person name="Shivani Y."/>
            <person name="Subhash Y."/>
            <person name="Sasikala C."/>
            <person name="Ramana C.V."/>
        </authorList>
    </citation>
    <scope>NUCLEOTIDE SEQUENCE [LARGE SCALE GENOMIC DNA]</scope>
    <source>
        <strain evidence="2 3">JC271</strain>
    </source>
</reference>
<evidence type="ECO:0000256" key="1">
    <source>
        <dbReference type="SAM" id="MobiDB-lite"/>
    </source>
</evidence>
<comment type="caution">
    <text evidence="2">The sequence shown here is derived from an EMBL/GenBank/DDBJ whole genome shotgun (WGS) entry which is preliminary data.</text>
</comment>
<keyword evidence="3" id="KW-1185">Reference proteome</keyword>
<gene>
    <name evidence="2" type="ORF">SP90_12500</name>
</gene>
<dbReference type="RefSeq" id="WP_066856747.1">
    <property type="nucleotide sequence ID" value="NZ_JXMS01000024.1"/>
</dbReference>
<feature type="region of interest" description="Disordered" evidence="1">
    <location>
        <begin position="63"/>
        <end position="84"/>
    </location>
</feature>
<dbReference type="PATRIC" id="fig|1560234.3.peg.1602"/>
<name>A0A1B7XAN5_9BACT</name>
<dbReference type="EMBL" id="JXMS01000024">
    <property type="protein sequence ID" value="OBQ46432.1"/>
    <property type="molecule type" value="Genomic_DNA"/>
</dbReference>
<accession>A0A1B7XAN5</accession>
<dbReference type="Proteomes" id="UP000091979">
    <property type="component" value="Unassembled WGS sequence"/>
</dbReference>
<dbReference type="AlphaFoldDB" id="A0A1B7XAN5"/>
<organism evidence="2 3">
    <name type="scientific">Halodesulfovibrio spirochaetisodalis</name>
    <dbReference type="NCBI Taxonomy" id="1560234"/>
    <lineage>
        <taxon>Bacteria</taxon>
        <taxon>Pseudomonadati</taxon>
        <taxon>Thermodesulfobacteriota</taxon>
        <taxon>Desulfovibrionia</taxon>
        <taxon>Desulfovibrionales</taxon>
        <taxon>Desulfovibrionaceae</taxon>
        <taxon>Halodesulfovibrio</taxon>
    </lineage>
</organism>
<sequence length="84" mass="9629">MSKMSQGVAARVEELLREQLSELGIEVSKLEPHEIAENMTCDVFSDESMIYYWKGEPVLRIEPESDSDGSTTWRMYTKDDLPAQ</sequence>
<dbReference type="OrthoDB" id="5461244at2"/>
<protein>
    <submittedName>
        <fullName evidence="2">Uncharacterized protein</fullName>
    </submittedName>
</protein>
<evidence type="ECO:0000313" key="2">
    <source>
        <dbReference type="EMBL" id="OBQ46432.1"/>
    </source>
</evidence>
<evidence type="ECO:0000313" key="3">
    <source>
        <dbReference type="Proteomes" id="UP000091979"/>
    </source>
</evidence>